<evidence type="ECO:0000313" key="12">
    <source>
        <dbReference type="Proteomes" id="UP000727857"/>
    </source>
</evidence>
<dbReference type="InterPro" id="IPR058240">
    <property type="entry name" value="rSAM_sf"/>
</dbReference>
<organism evidence="11 12">
    <name type="scientific">Candidatus Stercoripulliclostridium pullicola</name>
    <dbReference type="NCBI Taxonomy" id="2840953"/>
    <lineage>
        <taxon>Bacteria</taxon>
        <taxon>Bacillati</taxon>
        <taxon>Bacillota</taxon>
        <taxon>Clostridia</taxon>
        <taxon>Eubacteriales</taxon>
        <taxon>Candidatus Stercoripulliclostridium</taxon>
    </lineage>
</organism>
<evidence type="ECO:0000256" key="8">
    <source>
        <dbReference type="ARBA" id="ARBA00023186"/>
    </source>
</evidence>
<keyword evidence="8 9" id="KW-0143">Chaperone</keyword>
<proteinExistence type="inferred from homology"/>
<sequence length="371" mass="41414">MTTNRGVYIHIPFCKRKCAYCDFYSVSPDTDIILRYIDALCEEIREGGRRYGDVPVDTVYIGGGTPALAGERSLEKIVRALDDAFLLNIEEFTVELNPGDRNPYETLKDLGVNRISIGVQSTSDEVLRAAARRHNASSAIRELGKADKFFDNVSADIMLGLPYQTVSSATESVLDVIPYVKHVSAYMLKLSDDVPMTASLRSGEYTLPDEDSVVDMYNAVYAKLAAHGFARYEISNFAFRGYESKHNLKYWRREEYLGFGAAAHSQTGDSRYANPASVKDYIGGKRFGFGTAEREIIDKDGEIFEHIMLGLRTSEGIDVAAIEKRYGFDFDERFSGALTRLAGILAREGDRLRIADDKLLLESAVALEFMD</sequence>
<keyword evidence="9" id="KW-0963">Cytoplasm</keyword>
<dbReference type="SFLD" id="SFLDG01065">
    <property type="entry name" value="anaerobic_coproporphyrinogen-I"/>
    <property type="match status" value="1"/>
</dbReference>
<dbReference type="InterPro" id="IPR010723">
    <property type="entry name" value="HemN_C"/>
</dbReference>
<evidence type="ECO:0000256" key="7">
    <source>
        <dbReference type="ARBA" id="ARBA00023014"/>
    </source>
</evidence>
<evidence type="ECO:0000259" key="10">
    <source>
        <dbReference type="PROSITE" id="PS51918"/>
    </source>
</evidence>
<dbReference type="SFLD" id="SFLDF00562">
    <property type="entry name" value="HemN-like__clustered_with_heat"/>
    <property type="match status" value="1"/>
</dbReference>
<evidence type="ECO:0000256" key="3">
    <source>
        <dbReference type="ARBA" id="ARBA00022617"/>
    </source>
</evidence>
<dbReference type="Gene3D" id="3.20.20.70">
    <property type="entry name" value="Aldolase class I"/>
    <property type="match status" value="1"/>
</dbReference>
<dbReference type="InterPro" id="IPR034505">
    <property type="entry name" value="Coproporphyrinogen-III_oxidase"/>
</dbReference>
<evidence type="ECO:0000256" key="5">
    <source>
        <dbReference type="ARBA" id="ARBA00022723"/>
    </source>
</evidence>
<dbReference type="InterPro" id="IPR007197">
    <property type="entry name" value="rSAM"/>
</dbReference>
<dbReference type="GO" id="GO:0051539">
    <property type="term" value="F:4 iron, 4 sulfur cluster binding"/>
    <property type="evidence" value="ECO:0007669"/>
    <property type="project" value="UniProtKB-UniRule"/>
</dbReference>
<evidence type="ECO:0000256" key="1">
    <source>
        <dbReference type="ARBA" id="ARBA00006100"/>
    </source>
</evidence>
<keyword evidence="6 9" id="KW-0408">Iron</keyword>
<dbReference type="SUPFAM" id="SSF102114">
    <property type="entry name" value="Radical SAM enzymes"/>
    <property type="match status" value="1"/>
</dbReference>
<comment type="similarity">
    <text evidence="1">Belongs to the anaerobic coproporphyrinogen-III oxidase family. HemW subfamily.</text>
</comment>
<keyword evidence="7 9" id="KW-0411">Iron-sulfur</keyword>
<accession>A0A940IDI0</accession>
<dbReference type="Proteomes" id="UP000727857">
    <property type="component" value="Unassembled WGS sequence"/>
</dbReference>
<comment type="subcellular location">
    <subcellularLocation>
        <location evidence="9">Cytoplasm</location>
    </subcellularLocation>
</comment>
<feature type="domain" description="Radical SAM core" evidence="10">
    <location>
        <begin position="1"/>
        <end position="218"/>
    </location>
</feature>
<dbReference type="PANTHER" id="PTHR13932">
    <property type="entry name" value="COPROPORPHYRINIGEN III OXIDASE"/>
    <property type="match status" value="1"/>
</dbReference>
<dbReference type="GO" id="GO:0004109">
    <property type="term" value="F:coproporphyrinogen oxidase activity"/>
    <property type="evidence" value="ECO:0007669"/>
    <property type="project" value="InterPro"/>
</dbReference>
<dbReference type="GO" id="GO:0005737">
    <property type="term" value="C:cytoplasm"/>
    <property type="evidence" value="ECO:0007669"/>
    <property type="project" value="UniProtKB-SubCell"/>
</dbReference>
<dbReference type="Pfam" id="PF04055">
    <property type="entry name" value="Radical_SAM"/>
    <property type="match status" value="1"/>
</dbReference>
<comment type="caution">
    <text evidence="11">The sequence shown here is derived from an EMBL/GenBank/DDBJ whole genome shotgun (WGS) entry which is preliminary data.</text>
</comment>
<dbReference type="AlphaFoldDB" id="A0A940IDI0"/>
<protein>
    <recommendedName>
        <fullName evidence="2 9">Heme chaperone HemW</fullName>
    </recommendedName>
</protein>
<dbReference type="InterPro" id="IPR013785">
    <property type="entry name" value="Aldolase_TIM"/>
</dbReference>
<dbReference type="SMART" id="SM00729">
    <property type="entry name" value="Elp3"/>
    <property type="match status" value="1"/>
</dbReference>
<evidence type="ECO:0000256" key="9">
    <source>
        <dbReference type="RuleBase" id="RU364116"/>
    </source>
</evidence>
<dbReference type="NCBIfam" id="TIGR00539">
    <property type="entry name" value="hemN_rel"/>
    <property type="match status" value="1"/>
</dbReference>
<evidence type="ECO:0000256" key="2">
    <source>
        <dbReference type="ARBA" id="ARBA00017228"/>
    </source>
</evidence>
<keyword evidence="4 9" id="KW-0949">S-adenosyl-L-methionine</keyword>
<evidence type="ECO:0000256" key="4">
    <source>
        <dbReference type="ARBA" id="ARBA00022691"/>
    </source>
</evidence>
<keyword evidence="9" id="KW-0004">4Fe-4S</keyword>
<keyword evidence="5 9" id="KW-0479">Metal-binding</keyword>
<keyword evidence="3 9" id="KW-0349">Heme</keyword>
<dbReference type="Pfam" id="PF06969">
    <property type="entry name" value="HemN_C"/>
    <property type="match status" value="1"/>
</dbReference>
<dbReference type="GO" id="GO:0046872">
    <property type="term" value="F:metal ion binding"/>
    <property type="evidence" value="ECO:0007669"/>
    <property type="project" value="UniProtKB-UniRule"/>
</dbReference>
<reference evidence="11" key="2">
    <citation type="journal article" date="2021" name="PeerJ">
        <title>Extensive microbial diversity within the chicken gut microbiome revealed by metagenomics and culture.</title>
        <authorList>
            <person name="Gilroy R."/>
            <person name="Ravi A."/>
            <person name="Getino M."/>
            <person name="Pursley I."/>
            <person name="Horton D.L."/>
            <person name="Alikhan N.F."/>
            <person name="Baker D."/>
            <person name="Gharbi K."/>
            <person name="Hall N."/>
            <person name="Watson M."/>
            <person name="Adriaenssens E.M."/>
            <person name="Foster-Nyarko E."/>
            <person name="Jarju S."/>
            <person name="Secka A."/>
            <person name="Antonio M."/>
            <person name="Oren A."/>
            <person name="Chaudhuri R.R."/>
            <person name="La Ragione R."/>
            <person name="Hildebrand F."/>
            <person name="Pallen M.J."/>
        </authorList>
    </citation>
    <scope>NUCLEOTIDE SEQUENCE</scope>
    <source>
        <strain evidence="11">517</strain>
    </source>
</reference>
<dbReference type="CDD" id="cd01335">
    <property type="entry name" value="Radical_SAM"/>
    <property type="match status" value="1"/>
</dbReference>
<dbReference type="EMBL" id="JADINF010000140">
    <property type="protein sequence ID" value="MBO8424465.1"/>
    <property type="molecule type" value="Genomic_DNA"/>
</dbReference>
<evidence type="ECO:0000256" key="6">
    <source>
        <dbReference type="ARBA" id="ARBA00023004"/>
    </source>
</evidence>
<comment type="function">
    <text evidence="9">Probably acts as a heme chaperone, transferring heme to an unknown acceptor. Binds one molecule of heme per monomer, possibly covalently. Binds 1 [4Fe-4S] cluster. The cluster is coordinated with 3 cysteines and an exchangeable S-adenosyl-L-methionine.</text>
</comment>
<evidence type="ECO:0000313" key="11">
    <source>
        <dbReference type="EMBL" id="MBO8424465.1"/>
    </source>
</evidence>
<dbReference type="PANTHER" id="PTHR13932:SF5">
    <property type="entry name" value="RADICAL S-ADENOSYL METHIONINE DOMAIN-CONTAINING PROTEIN 1, MITOCHONDRIAL"/>
    <property type="match status" value="1"/>
</dbReference>
<dbReference type="InterPro" id="IPR006638">
    <property type="entry name" value="Elp3/MiaA/NifB-like_rSAM"/>
</dbReference>
<name>A0A940IDI0_9FIRM</name>
<dbReference type="SFLD" id="SFLDS00029">
    <property type="entry name" value="Radical_SAM"/>
    <property type="match status" value="1"/>
</dbReference>
<reference evidence="11" key="1">
    <citation type="submission" date="2020-10" db="EMBL/GenBank/DDBJ databases">
        <authorList>
            <person name="Gilroy R."/>
        </authorList>
    </citation>
    <scope>NUCLEOTIDE SEQUENCE</scope>
    <source>
        <strain evidence="11">517</strain>
    </source>
</reference>
<dbReference type="PROSITE" id="PS51918">
    <property type="entry name" value="RADICAL_SAM"/>
    <property type="match status" value="1"/>
</dbReference>
<dbReference type="InterPro" id="IPR004559">
    <property type="entry name" value="HemW-like"/>
</dbReference>
<gene>
    <name evidence="11" type="primary">hemW</name>
    <name evidence="11" type="ORF">IAB16_05555</name>
</gene>
<dbReference type="GO" id="GO:0006779">
    <property type="term" value="P:porphyrin-containing compound biosynthetic process"/>
    <property type="evidence" value="ECO:0007669"/>
    <property type="project" value="InterPro"/>
</dbReference>